<evidence type="ECO:0000313" key="2">
    <source>
        <dbReference type="Proteomes" id="UP000308886"/>
    </source>
</evidence>
<evidence type="ECO:0000313" key="1">
    <source>
        <dbReference type="EMBL" id="TGX81478.1"/>
    </source>
</evidence>
<accession>A0AC61QP06</accession>
<dbReference type="Proteomes" id="UP000308886">
    <property type="component" value="Unassembled WGS sequence"/>
</dbReference>
<name>A0AC61QP06_9BACT</name>
<comment type="caution">
    <text evidence="1">The sequence shown here is derived from an EMBL/GenBank/DDBJ whole genome shotgun (WGS) entry which is preliminary data.</text>
</comment>
<keyword evidence="2" id="KW-1185">Reference proteome</keyword>
<proteinExistence type="predicted"/>
<gene>
    <name evidence="1" type="ORF">E5358_10095</name>
</gene>
<dbReference type="EMBL" id="SRZC01000016">
    <property type="protein sequence ID" value="TGX81478.1"/>
    <property type="molecule type" value="Genomic_DNA"/>
</dbReference>
<protein>
    <submittedName>
        <fullName evidence="1">Succinate dehydrogenase cytochrome b subunit</fullName>
    </submittedName>
</protein>
<sequence length="227" mass="25456">MWLLNSPIGRKVVMSVTGICLILFLTFHMSMNVVALFSAEGYNMICEFLGANWYAVVATLGLAGLAVIHIFYAFWLTMQNKKARGNNAYEVTEKPAMVDWASQNMLVLGLIIVLGMVLHLYHFWWNMMAVELLDPAAAIYGCGAGVPGPADGYAWIELTFKNPVWTVLYLAWFAAIWFHLTHGFWSAMQTLGINGKVWFNRWKVIGVAYTTILMLGFAVVAIVFTLK</sequence>
<organism evidence="1 2">
    <name type="scientific">Palleniella muris</name>
    <dbReference type="NCBI Taxonomy" id="3038145"/>
    <lineage>
        <taxon>Bacteria</taxon>
        <taxon>Pseudomonadati</taxon>
        <taxon>Bacteroidota</taxon>
        <taxon>Bacteroidia</taxon>
        <taxon>Bacteroidales</taxon>
        <taxon>Prevotellaceae</taxon>
        <taxon>Palleniella</taxon>
    </lineage>
</organism>
<reference evidence="1" key="1">
    <citation type="submission" date="2019-04" db="EMBL/GenBank/DDBJ databases">
        <title>Microbes associate with the intestines of laboratory mice.</title>
        <authorList>
            <person name="Navarre W."/>
            <person name="Wong E."/>
            <person name="Huang K."/>
            <person name="Tropini C."/>
            <person name="Ng K."/>
            <person name="Yu B."/>
        </authorList>
    </citation>
    <scope>NUCLEOTIDE SEQUENCE</scope>
    <source>
        <strain evidence="1">NM73_A23</strain>
    </source>
</reference>